<comment type="caution">
    <text evidence="3">The sequence shown here is derived from an EMBL/GenBank/DDBJ whole genome shotgun (WGS) entry which is preliminary data.</text>
</comment>
<dbReference type="SUPFAM" id="SSF56954">
    <property type="entry name" value="Outer membrane efflux proteins (OEP)"/>
    <property type="match status" value="1"/>
</dbReference>
<feature type="region of interest" description="Disordered" evidence="1">
    <location>
        <begin position="40"/>
        <end position="90"/>
    </location>
</feature>
<dbReference type="Proteomes" id="UP000294593">
    <property type="component" value="Unassembled WGS sequence"/>
</dbReference>
<dbReference type="RefSeq" id="WP_133609740.1">
    <property type="nucleotide sequence ID" value="NZ_SNXW01000007.1"/>
</dbReference>
<protein>
    <submittedName>
        <fullName evidence="3">Outer membrane protein TolC</fullName>
    </submittedName>
</protein>
<proteinExistence type="predicted"/>
<keyword evidence="2" id="KW-0732">Signal</keyword>
<dbReference type="OrthoDB" id="8554634at2"/>
<feature type="chain" id="PRO_5020628539" evidence="2">
    <location>
        <begin position="23"/>
        <end position="492"/>
    </location>
</feature>
<dbReference type="EMBL" id="SNXW01000007">
    <property type="protein sequence ID" value="TDP81629.1"/>
    <property type="molecule type" value="Genomic_DNA"/>
</dbReference>
<evidence type="ECO:0000256" key="2">
    <source>
        <dbReference type="SAM" id="SignalP"/>
    </source>
</evidence>
<dbReference type="Gene3D" id="1.20.1600.10">
    <property type="entry name" value="Outer membrane efflux proteins (OEP)"/>
    <property type="match status" value="1"/>
</dbReference>
<name>A0A4R6R6X4_9BURK</name>
<evidence type="ECO:0000313" key="4">
    <source>
        <dbReference type="Proteomes" id="UP000294593"/>
    </source>
</evidence>
<evidence type="ECO:0000313" key="3">
    <source>
        <dbReference type="EMBL" id="TDP81629.1"/>
    </source>
</evidence>
<dbReference type="AlphaFoldDB" id="A0A4R6R6X4"/>
<accession>A0A4R6R6X4</accession>
<dbReference type="PROSITE" id="PS51257">
    <property type="entry name" value="PROKAR_LIPOPROTEIN"/>
    <property type="match status" value="1"/>
</dbReference>
<feature type="signal peptide" evidence="2">
    <location>
        <begin position="1"/>
        <end position="22"/>
    </location>
</feature>
<evidence type="ECO:0000256" key="1">
    <source>
        <dbReference type="SAM" id="MobiDB-lite"/>
    </source>
</evidence>
<sequence length="492" mass="52749">MTHRSFPLLWGGVLLGLSACSALTPPARHPAEQALRDRLPADATSPSSQALPSAAATGPSLQLPWPTATPSHRTSADPAPPPAPEGPLSQDQAVRLSLQRSPALRALLAQSQAQEARTRAAARPGFFGLSLERLRQGDEVEVSRTVTLGLLDLLTWPLRDAAATRRIEAEQQQLARQVMAQVQNVRVQWVHAVAAAQRVRYLGDVQSAAATAGELARRMQAAGHFSLAQASVHQAAEVEARLATTQARRQALAQREALVRLLGLQGEEAQRLTLPPRLPEVPAEASAWTADSVSEAARQRHLDLRLAEARWQATRRNATAIASQSVIDLEAGWQRNTASGQPVQRGPELGIRLVAIDFGVARRQAAALDEQAALAQWQQTTLAAESSLRERLSDQQATLDTAQQAARVLGPVRQRLLGERLKQYNGMLTGPFELLNEARLHTGAVLTALDAQRDFWLADAALQAAIDGIDMAPAAMPAAPSGNVATTPPASH</sequence>
<reference evidence="3 4" key="1">
    <citation type="submission" date="2019-03" db="EMBL/GenBank/DDBJ databases">
        <title>Genomic Encyclopedia of Type Strains, Phase IV (KMG-IV): sequencing the most valuable type-strain genomes for metagenomic binning, comparative biology and taxonomic classification.</title>
        <authorList>
            <person name="Goeker M."/>
        </authorList>
    </citation>
    <scope>NUCLEOTIDE SEQUENCE [LARGE SCALE GENOMIC DNA]</scope>
    <source>
        <strain evidence="3 4">DSM 11901</strain>
    </source>
</reference>
<organism evidence="3 4">
    <name type="scientific">Aquabacterium commune</name>
    <dbReference type="NCBI Taxonomy" id="70586"/>
    <lineage>
        <taxon>Bacteria</taxon>
        <taxon>Pseudomonadati</taxon>
        <taxon>Pseudomonadota</taxon>
        <taxon>Betaproteobacteria</taxon>
        <taxon>Burkholderiales</taxon>
        <taxon>Aquabacterium</taxon>
    </lineage>
</organism>
<feature type="compositionally biased region" description="Low complexity" evidence="1">
    <location>
        <begin position="43"/>
        <end position="57"/>
    </location>
</feature>
<gene>
    <name evidence="3" type="ORF">EV672_10759</name>
</gene>
<keyword evidence="4" id="KW-1185">Reference proteome</keyword>